<evidence type="ECO:0000313" key="1">
    <source>
        <dbReference type="EMBL" id="KAJ0182088.1"/>
    </source>
</evidence>
<sequence>MRSRSANGFIVHENYNRVTMANDIGLVAASLPLQLASFSKRIVIMKNPPHVDWGYVAGWGVVNDQSEVAQALKFTKQKLQSPKICQKIGKLPVGSFCAGPVHGTGSPDRGDSGSALIINKYVQIVNCVSKNDNRVVWICGASIINQKILLTAGHCVEGCTKSSDITINVGSTNKNNGFATTAHSFIIHENYNKEGAADIGMIKSRVTLKLSSKISRISLLKNPPFFLVAQLAGWGLINEVGPEYSPMLKSLNQRVWTNIECIKILGNMPPGTLCAGSLSSRDYAAPGDSGSALLIQNYIQIGLVSYKLLLTAAHCVEGCRQSSVITINVGNANNNKGFATTARSFLFHENYVASGEEFDIGLIKTRAILKFSARVSRVALLKQPQYKEVAQLAGWGVIDESRDLVSPLLKSIDQKVWNRKNCIKLLGNLPAGTLCASSHSSYDYAAPGDSGSALLIRGYIQIGLVSYKVPSVSRSLIVYTDVAYYYNWIKKHTKTLYCG</sequence>
<proteinExistence type="predicted"/>
<gene>
    <name evidence="1" type="ORF">K1T71_002810</name>
</gene>
<dbReference type="EMBL" id="CM034390">
    <property type="protein sequence ID" value="KAJ0182088.1"/>
    <property type="molecule type" value="Genomic_DNA"/>
</dbReference>
<dbReference type="Proteomes" id="UP000824533">
    <property type="component" value="Linkage Group LG04"/>
</dbReference>
<comment type="caution">
    <text evidence="1">The sequence shown here is derived from an EMBL/GenBank/DDBJ whole genome shotgun (WGS) entry which is preliminary data.</text>
</comment>
<keyword evidence="2" id="KW-1185">Reference proteome</keyword>
<accession>A0ACC1DDR6</accession>
<evidence type="ECO:0000313" key="2">
    <source>
        <dbReference type="Proteomes" id="UP000824533"/>
    </source>
</evidence>
<protein>
    <submittedName>
        <fullName evidence="1">Uncharacterized protein</fullName>
    </submittedName>
</protein>
<organism evidence="1 2">
    <name type="scientific">Dendrolimus kikuchii</name>
    <dbReference type="NCBI Taxonomy" id="765133"/>
    <lineage>
        <taxon>Eukaryota</taxon>
        <taxon>Metazoa</taxon>
        <taxon>Ecdysozoa</taxon>
        <taxon>Arthropoda</taxon>
        <taxon>Hexapoda</taxon>
        <taxon>Insecta</taxon>
        <taxon>Pterygota</taxon>
        <taxon>Neoptera</taxon>
        <taxon>Endopterygota</taxon>
        <taxon>Lepidoptera</taxon>
        <taxon>Glossata</taxon>
        <taxon>Ditrysia</taxon>
        <taxon>Bombycoidea</taxon>
        <taxon>Lasiocampidae</taxon>
        <taxon>Dendrolimus</taxon>
    </lineage>
</organism>
<name>A0ACC1DDR6_9NEOP</name>
<reference evidence="1 2" key="1">
    <citation type="journal article" date="2021" name="Front. Genet.">
        <title>Chromosome-Level Genome Assembly Reveals Significant Gene Expansion in the Toll and IMD Signaling Pathways of Dendrolimus kikuchii.</title>
        <authorList>
            <person name="Zhou J."/>
            <person name="Wu P."/>
            <person name="Xiong Z."/>
            <person name="Liu N."/>
            <person name="Zhao N."/>
            <person name="Ji M."/>
            <person name="Qiu Y."/>
            <person name="Yang B."/>
        </authorList>
    </citation>
    <scope>NUCLEOTIDE SEQUENCE [LARGE SCALE GENOMIC DNA]</scope>
    <source>
        <strain evidence="1">Ann1</strain>
    </source>
</reference>